<feature type="compositionally biased region" description="Polar residues" evidence="1">
    <location>
        <begin position="171"/>
        <end position="181"/>
    </location>
</feature>
<accession>A0A7K1LEU3</accession>
<sequence>MPSTAPSNPTEELPEEERQQRAGEAVNRLGHWLLSSTTTDPGWDQLIADIKPSRREPGSFLARITELRGEREVTGSTGLIDDDSSALPLLREHRRATYTRAHGAWLSISLIIQAEGWPVPEYQVGIDTNHDDEPESWGQESPLAAEDLVGEWETFPRDRIHLPEWMLERTQGYQPEKQVTPSPDEERHAHPIAPSQFDDAYEDSDTTPESLNPQVEQALSHFAHKPTEQTIANVLRCLMGGEVLLDITGSTLVPGPRGERVGPGSQVRVQAVLGNDGRRSLAVYLREETARNVVSASGRSAQELMLNRESGVSVLQNFVADETLSDIIVEPNSPDSCRIEGPQAEWAMNTPRNDAAKNALLAKSMQRLIGSFMGPGSVLLLGMRESEQGLRPVFAQPEGDGEPQTFLLFTSAPEVAALDPQLQVRSVPALDAMRLAVESGATHVKINALGPSALLPMDQVREILEIAALQEKVRTRAS</sequence>
<dbReference type="AlphaFoldDB" id="A0A7K1LEU3"/>
<protein>
    <recommendedName>
        <fullName evidence="2">SseB protein N-terminal domain-containing protein</fullName>
    </recommendedName>
</protein>
<dbReference type="OrthoDB" id="6957847at2"/>
<dbReference type="InterPro" id="IPR009839">
    <property type="entry name" value="SseB_N"/>
</dbReference>
<organism evidence="3 4">
    <name type="scientific">Rothia koreensis</name>
    <dbReference type="NCBI Taxonomy" id="592378"/>
    <lineage>
        <taxon>Bacteria</taxon>
        <taxon>Bacillati</taxon>
        <taxon>Actinomycetota</taxon>
        <taxon>Actinomycetes</taxon>
        <taxon>Micrococcales</taxon>
        <taxon>Micrococcaceae</taxon>
        <taxon>Rothia</taxon>
    </lineage>
</organism>
<evidence type="ECO:0000313" key="4">
    <source>
        <dbReference type="Proteomes" id="UP000462152"/>
    </source>
</evidence>
<gene>
    <name evidence="3" type="ORF">GMA10_00470</name>
</gene>
<feature type="region of interest" description="Disordered" evidence="1">
    <location>
        <begin position="170"/>
        <end position="190"/>
    </location>
</feature>
<evidence type="ECO:0000259" key="2">
    <source>
        <dbReference type="Pfam" id="PF07179"/>
    </source>
</evidence>
<proteinExistence type="predicted"/>
<keyword evidence="4" id="KW-1185">Reference proteome</keyword>
<dbReference type="RefSeq" id="WP_129314789.1">
    <property type="nucleotide sequence ID" value="NZ_CP197643.1"/>
</dbReference>
<dbReference type="EMBL" id="WOGT01000001">
    <property type="protein sequence ID" value="MUN53717.1"/>
    <property type="molecule type" value="Genomic_DNA"/>
</dbReference>
<evidence type="ECO:0000313" key="3">
    <source>
        <dbReference type="EMBL" id="MUN53717.1"/>
    </source>
</evidence>
<reference evidence="3 4" key="1">
    <citation type="submission" date="2019-12" db="EMBL/GenBank/DDBJ databases">
        <authorList>
            <person name="Li J."/>
            <person name="Shi Y."/>
            <person name="Xu G."/>
            <person name="Xiao D."/>
            <person name="Ran X."/>
        </authorList>
    </citation>
    <scope>NUCLEOTIDE SEQUENCE [LARGE SCALE GENOMIC DNA]</scope>
    <source>
        <strain evidence="3 4">JCM 15915</strain>
    </source>
</reference>
<name>A0A7K1LEU3_9MICC</name>
<comment type="caution">
    <text evidence="3">The sequence shown here is derived from an EMBL/GenBank/DDBJ whole genome shotgun (WGS) entry which is preliminary data.</text>
</comment>
<feature type="region of interest" description="Disordered" evidence="1">
    <location>
        <begin position="1"/>
        <end position="24"/>
    </location>
</feature>
<feature type="domain" description="SseB protein N-terminal" evidence="2">
    <location>
        <begin position="216"/>
        <end position="342"/>
    </location>
</feature>
<evidence type="ECO:0000256" key="1">
    <source>
        <dbReference type="SAM" id="MobiDB-lite"/>
    </source>
</evidence>
<dbReference type="Pfam" id="PF07179">
    <property type="entry name" value="SseB"/>
    <property type="match status" value="1"/>
</dbReference>
<dbReference type="Proteomes" id="UP000462152">
    <property type="component" value="Unassembled WGS sequence"/>
</dbReference>
<feature type="compositionally biased region" description="Polar residues" evidence="1">
    <location>
        <begin position="1"/>
        <end position="10"/>
    </location>
</feature>